<protein>
    <submittedName>
        <fullName evidence="1">Uncharacterized protein</fullName>
    </submittedName>
</protein>
<sequence>MFYDTSCKYHVNGLLEVGKYSQYPNILLFFMHFSSWPFVVFS</sequence>
<evidence type="ECO:0000313" key="1">
    <source>
        <dbReference type="EMBL" id="GAC18782.1"/>
    </source>
</evidence>
<accession>K6YKW1</accession>
<keyword evidence="2" id="KW-1185">Reference proteome</keyword>
<dbReference type="Proteomes" id="UP000006327">
    <property type="component" value="Unassembled WGS sequence"/>
</dbReference>
<reference evidence="1 2" key="1">
    <citation type="journal article" date="2017" name="Antonie Van Leeuwenhoek">
        <title>Rhizobium rhizosphaerae sp. nov., a novel species isolated from rice rhizosphere.</title>
        <authorList>
            <person name="Zhao J.J."/>
            <person name="Zhang J."/>
            <person name="Zhang R.J."/>
            <person name="Zhang C.W."/>
            <person name="Yin H.Q."/>
            <person name="Zhang X.X."/>
        </authorList>
    </citation>
    <scope>NUCLEOTIDE SEQUENCE [LARGE SCALE GENOMIC DNA]</scope>
    <source>
        <strain evidence="1 2">BSs20135</strain>
    </source>
</reference>
<dbReference type="EMBL" id="BAEO01000024">
    <property type="protein sequence ID" value="GAC18782.1"/>
    <property type="molecule type" value="Genomic_DNA"/>
</dbReference>
<dbReference type="AlphaFoldDB" id="K6YKW1"/>
<name>K6YKW1_9ALTE</name>
<proteinExistence type="predicted"/>
<dbReference type="STRING" id="493475.GARC_1814"/>
<evidence type="ECO:0000313" key="2">
    <source>
        <dbReference type="Proteomes" id="UP000006327"/>
    </source>
</evidence>
<organism evidence="1 2">
    <name type="scientific">Paraglaciecola arctica BSs20135</name>
    <dbReference type="NCBI Taxonomy" id="493475"/>
    <lineage>
        <taxon>Bacteria</taxon>
        <taxon>Pseudomonadati</taxon>
        <taxon>Pseudomonadota</taxon>
        <taxon>Gammaproteobacteria</taxon>
        <taxon>Alteromonadales</taxon>
        <taxon>Alteromonadaceae</taxon>
        <taxon>Paraglaciecola</taxon>
    </lineage>
</organism>
<comment type="caution">
    <text evidence="1">The sequence shown here is derived from an EMBL/GenBank/DDBJ whole genome shotgun (WGS) entry which is preliminary data.</text>
</comment>
<gene>
    <name evidence="1" type="ORF">GARC_1814</name>
</gene>